<keyword evidence="1" id="KW-0560">Oxidoreductase</keyword>
<dbReference type="GO" id="GO:0005739">
    <property type="term" value="C:mitochondrion"/>
    <property type="evidence" value="ECO:0007669"/>
    <property type="project" value="TreeGrafter"/>
</dbReference>
<evidence type="ECO:0008006" key="4">
    <source>
        <dbReference type="Google" id="ProtNLM"/>
    </source>
</evidence>
<organism evidence="2 3">
    <name type="scientific">Steinernema hermaphroditum</name>
    <dbReference type="NCBI Taxonomy" id="289476"/>
    <lineage>
        <taxon>Eukaryota</taxon>
        <taxon>Metazoa</taxon>
        <taxon>Ecdysozoa</taxon>
        <taxon>Nematoda</taxon>
        <taxon>Chromadorea</taxon>
        <taxon>Rhabditida</taxon>
        <taxon>Tylenchina</taxon>
        <taxon>Panagrolaimomorpha</taxon>
        <taxon>Strongyloidoidea</taxon>
        <taxon>Steinernematidae</taxon>
        <taxon>Steinernema</taxon>
    </lineage>
</organism>
<accession>A0AA39M007</accession>
<dbReference type="InterPro" id="IPR002347">
    <property type="entry name" value="SDR_fam"/>
</dbReference>
<dbReference type="InterPro" id="IPR036291">
    <property type="entry name" value="NAD(P)-bd_dom_sf"/>
</dbReference>
<protein>
    <recommendedName>
        <fullName evidence="4">2,4-dienoyl-CoA reductase, mitochondrial</fullName>
    </recommendedName>
</protein>
<evidence type="ECO:0000256" key="1">
    <source>
        <dbReference type="ARBA" id="ARBA00023002"/>
    </source>
</evidence>
<evidence type="ECO:0000313" key="2">
    <source>
        <dbReference type="EMBL" id="KAK0415818.1"/>
    </source>
</evidence>
<proteinExistence type="predicted"/>
<gene>
    <name evidence="2" type="ORF">QR680_012136</name>
</gene>
<dbReference type="Gene3D" id="3.40.50.720">
    <property type="entry name" value="NAD(P)-binding Rossmann-like Domain"/>
    <property type="match status" value="1"/>
</dbReference>
<dbReference type="Pfam" id="PF13561">
    <property type="entry name" value="adh_short_C2"/>
    <property type="match status" value="1"/>
</dbReference>
<dbReference type="PANTHER" id="PTHR43658:SF8">
    <property type="entry name" value="17-BETA-HYDROXYSTEROID DEHYDROGENASE 14-RELATED"/>
    <property type="match status" value="1"/>
</dbReference>
<dbReference type="AlphaFoldDB" id="A0AA39M007"/>
<reference evidence="2" key="1">
    <citation type="submission" date="2023-06" db="EMBL/GenBank/DDBJ databases">
        <title>Genomic analysis of the entomopathogenic nematode Steinernema hermaphroditum.</title>
        <authorList>
            <person name="Schwarz E.M."/>
            <person name="Heppert J.K."/>
            <person name="Baniya A."/>
            <person name="Schwartz H.T."/>
            <person name="Tan C.-H."/>
            <person name="Antoshechkin I."/>
            <person name="Sternberg P.W."/>
            <person name="Goodrich-Blair H."/>
            <person name="Dillman A.R."/>
        </authorList>
    </citation>
    <scope>NUCLEOTIDE SEQUENCE</scope>
    <source>
        <strain evidence="2">PS9179</strain>
        <tissue evidence="2">Whole animal</tissue>
    </source>
</reference>
<dbReference type="Proteomes" id="UP001175271">
    <property type="component" value="Unassembled WGS sequence"/>
</dbReference>
<dbReference type="EMBL" id="JAUCMV010000002">
    <property type="protein sequence ID" value="KAK0415818.1"/>
    <property type="molecule type" value="Genomic_DNA"/>
</dbReference>
<dbReference type="GO" id="GO:0006635">
    <property type="term" value="P:fatty acid beta-oxidation"/>
    <property type="evidence" value="ECO:0007669"/>
    <property type="project" value="TreeGrafter"/>
</dbReference>
<keyword evidence="3" id="KW-1185">Reference proteome</keyword>
<comment type="caution">
    <text evidence="2">The sequence shown here is derived from an EMBL/GenBank/DDBJ whole genome shotgun (WGS) entry which is preliminary data.</text>
</comment>
<evidence type="ECO:0000313" key="3">
    <source>
        <dbReference type="Proteomes" id="UP001175271"/>
    </source>
</evidence>
<name>A0AA39M007_9BILA</name>
<dbReference type="PRINTS" id="PR00081">
    <property type="entry name" value="GDHRDH"/>
</dbReference>
<dbReference type="PANTHER" id="PTHR43658">
    <property type="entry name" value="SHORT-CHAIN DEHYDROGENASE/REDUCTASE"/>
    <property type="match status" value="1"/>
</dbReference>
<dbReference type="SUPFAM" id="SSF51735">
    <property type="entry name" value="NAD(P)-binding Rossmann-fold domains"/>
    <property type="match status" value="1"/>
</dbReference>
<dbReference type="GO" id="GO:0008670">
    <property type="term" value="F:2,4-dienoyl-CoA reductase (NADPH) activity"/>
    <property type="evidence" value="ECO:0007669"/>
    <property type="project" value="TreeGrafter"/>
</dbReference>
<sequence length="308" mass="33008">MVSCQRPSDFYPLREDVALAPGALRGKLALVTGGGTGIGKGIARVFAKLGAQVIILSRRLDVLTEAAKELSEGVEHPVVPLQLDVRKPEMVTAVIDEIERRFGRLPNIVVNNAAGNFIMATERLSANAFRTVNDIVFFGTLHVTVEIGKRIIKQQKDGCAFLAISADYAQFGGPFTVPSSTAKAGIENLYKSLSAEWGKFGMRFNLITPGPVATRGAFGQLSALSYEESLEAAATKVPAGRVGQPNELGNLAAFLCSDYASWISGTNVLHDGGCAASHGGLSQEMHHLSPDDWQNIEDTIKGRKRSKL</sequence>